<evidence type="ECO:0000313" key="2">
    <source>
        <dbReference type="Proteomes" id="UP000482800"/>
    </source>
</evidence>
<accession>A0A6V8KC71</accession>
<protein>
    <submittedName>
        <fullName evidence="1">Uncharacterized protein</fullName>
    </submittedName>
</protein>
<dbReference type="AlphaFoldDB" id="A0A6V8KC71"/>
<evidence type="ECO:0000313" key="1">
    <source>
        <dbReference type="EMBL" id="GFJ82832.1"/>
    </source>
</evidence>
<reference evidence="1 2" key="1">
    <citation type="submission" date="2020-03" db="EMBL/GenBank/DDBJ databases">
        <title>Whole genome shotgun sequence of Phytohabitans houttuyneae NBRC 108639.</title>
        <authorList>
            <person name="Komaki H."/>
            <person name="Tamura T."/>
        </authorList>
    </citation>
    <scope>NUCLEOTIDE SEQUENCE [LARGE SCALE GENOMIC DNA]</scope>
    <source>
        <strain evidence="1 2">NBRC 108639</strain>
    </source>
</reference>
<name>A0A6V8KC71_9ACTN</name>
<dbReference type="Proteomes" id="UP000482800">
    <property type="component" value="Unassembled WGS sequence"/>
</dbReference>
<comment type="caution">
    <text evidence="1">The sequence shown here is derived from an EMBL/GenBank/DDBJ whole genome shotgun (WGS) entry which is preliminary data.</text>
</comment>
<proteinExistence type="predicted"/>
<reference evidence="1 2" key="2">
    <citation type="submission" date="2020-03" db="EMBL/GenBank/DDBJ databases">
        <authorList>
            <person name="Ichikawa N."/>
            <person name="Kimura A."/>
            <person name="Kitahashi Y."/>
            <person name="Uohara A."/>
        </authorList>
    </citation>
    <scope>NUCLEOTIDE SEQUENCE [LARGE SCALE GENOMIC DNA]</scope>
    <source>
        <strain evidence="1 2">NBRC 108639</strain>
    </source>
</reference>
<gene>
    <name evidence="1" type="ORF">Phou_070120</name>
</gene>
<dbReference type="EMBL" id="BLPF01000002">
    <property type="protein sequence ID" value="GFJ82832.1"/>
    <property type="molecule type" value="Genomic_DNA"/>
</dbReference>
<sequence length="84" mass="9294">MAGVQGLLDRRLRTLRPRQARRRGRLRLLAPPAPDHQGEDAAAQLAVLERHGGAGIVPSGAYHLEVPTTVVDRRVEAWEVTLRD</sequence>
<organism evidence="1 2">
    <name type="scientific">Phytohabitans houttuyneae</name>
    <dbReference type="NCBI Taxonomy" id="1076126"/>
    <lineage>
        <taxon>Bacteria</taxon>
        <taxon>Bacillati</taxon>
        <taxon>Actinomycetota</taxon>
        <taxon>Actinomycetes</taxon>
        <taxon>Micromonosporales</taxon>
        <taxon>Micromonosporaceae</taxon>
    </lineage>
</organism>
<keyword evidence="2" id="KW-1185">Reference proteome</keyword>